<name>A0A420RY54_GIBIN</name>
<accession>A0A420RY54</accession>
<dbReference type="EMBL" id="MRDB01000130">
    <property type="protein sequence ID" value="RKL21950.1"/>
    <property type="molecule type" value="Genomic_DNA"/>
</dbReference>
<dbReference type="Proteomes" id="UP000283569">
    <property type="component" value="Unassembled WGS sequence"/>
</dbReference>
<gene>
    <name evidence="2" type="ORF">BFJ72_g14821</name>
</gene>
<organism evidence="2 3">
    <name type="scientific">Gibberella intermedia</name>
    <name type="common">Bulb rot disease fungus</name>
    <name type="synonym">Fusarium proliferatum</name>
    <dbReference type="NCBI Taxonomy" id="948311"/>
    <lineage>
        <taxon>Eukaryota</taxon>
        <taxon>Fungi</taxon>
        <taxon>Dikarya</taxon>
        <taxon>Ascomycota</taxon>
        <taxon>Pezizomycotina</taxon>
        <taxon>Sordariomycetes</taxon>
        <taxon>Hypocreomycetidae</taxon>
        <taxon>Hypocreales</taxon>
        <taxon>Nectriaceae</taxon>
        <taxon>Fusarium</taxon>
        <taxon>Fusarium fujikuroi species complex</taxon>
    </lineage>
</organism>
<proteinExistence type="predicted"/>
<reference evidence="2 3" key="1">
    <citation type="journal article" date="2018" name="Sci. Rep.">
        <title>Characterisation of pathogen-specific regions and novel effector candidates in Fusarium oxysporum f. sp. cepae.</title>
        <authorList>
            <person name="Armitage A.D."/>
            <person name="Taylor A."/>
            <person name="Sobczyk M.K."/>
            <person name="Baxter L."/>
            <person name="Greenfield B.P."/>
            <person name="Bates H.J."/>
            <person name="Wilson F."/>
            <person name="Jackson A.C."/>
            <person name="Ott S."/>
            <person name="Harrison R.J."/>
            <person name="Clarkson J.P."/>
        </authorList>
    </citation>
    <scope>NUCLEOTIDE SEQUENCE [LARGE SCALE GENOMIC DNA]</scope>
    <source>
        <strain evidence="2 3">Fp_A8</strain>
    </source>
</reference>
<protein>
    <submittedName>
        <fullName evidence="2">Uncharacterized protein</fullName>
    </submittedName>
</protein>
<evidence type="ECO:0000313" key="2">
    <source>
        <dbReference type="EMBL" id="RKL21950.1"/>
    </source>
</evidence>
<dbReference type="AlphaFoldDB" id="A0A420RY54"/>
<feature type="compositionally biased region" description="Basic and acidic residues" evidence="1">
    <location>
        <begin position="192"/>
        <end position="207"/>
    </location>
</feature>
<feature type="region of interest" description="Disordered" evidence="1">
    <location>
        <begin position="192"/>
        <end position="227"/>
    </location>
</feature>
<evidence type="ECO:0000313" key="3">
    <source>
        <dbReference type="Proteomes" id="UP000283569"/>
    </source>
</evidence>
<comment type="caution">
    <text evidence="2">The sequence shown here is derived from an EMBL/GenBank/DDBJ whole genome shotgun (WGS) entry which is preliminary data.</text>
</comment>
<sequence>MDEDRRTGAFGFPALKPAARCTHGAAAAPFAILRGHAGRPCVLRCSTPTTGGLAMPQEKSPARHRLETIERQEEKIWVEFYPEVRRDETLAAEILTELERDETLRRRHRGLYLCCQRCIRLHESRETRNRRIGRAVRSLLRAVFISFPRAVAETLGQGRNVAVACLPEMEEEPAAPQVRRLMESDAYAQAEKSFRERARKAADKTDTGTHALAAEDTAPAVRPSAAG</sequence>
<evidence type="ECO:0000256" key="1">
    <source>
        <dbReference type="SAM" id="MobiDB-lite"/>
    </source>
</evidence>